<reference evidence="1" key="2">
    <citation type="submission" date="2024-09" db="EMBL/GenBank/DDBJ databases">
        <authorList>
            <person name="Veyrier F.J."/>
        </authorList>
    </citation>
    <scope>NUCLEOTIDE SEQUENCE</scope>
    <source>
        <strain evidence="1">17694</strain>
    </source>
</reference>
<proteinExistence type="predicted"/>
<dbReference type="InterPro" id="IPR016181">
    <property type="entry name" value="Acyl_CoA_acyltransferase"/>
</dbReference>
<dbReference type="RefSeq" id="WP_027009126.1">
    <property type="nucleotide sequence ID" value="NZ_CP091521.1"/>
</dbReference>
<sequence length="328" mass="36824">MNPLVRGWRHLSVLDGRTSGVCLRRHGLLWNKKKEAIGHDVPFARPPLHPNCRSSLVFVFDSDAPFDGMTGADWVRSRSAAQLRGQFGEGIGQMLYDGVITLADAVSADGLKPLTLAQLQQQTRFSFVGRKQEYHLGGRVLSRWDLAELSGAADGSEISFVEYPEATAMYRTPALKIIVANADVYDVPMHRAILLQADGSLILRNESQYLLAEQQGKGIATEALKQQIIAARKLGIERIETYAVRGETENGYYTWARLGFDGDLTADILNRLPDDLHHAKRVSDLMQTERGREWWKRNGKTINLAFDLQNNSLSIRMFRHYLSSKRAS</sequence>
<protein>
    <submittedName>
        <fullName evidence="1">Uncharacterized protein</fullName>
    </submittedName>
</protein>
<organism evidence="1 2">
    <name type="scientific">Conchiformibius kuhniae</name>
    <dbReference type="NCBI Taxonomy" id="211502"/>
    <lineage>
        <taxon>Bacteria</taxon>
        <taxon>Pseudomonadati</taxon>
        <taxon>Pseudomonadota</taxon>
        <taxon>Betaproteobacteria</taxon>
        <taxon>Neisseriales</taxon>
        <taxon>Neisseriaceae</taxon>
        <taxon>Conchiformibius</taxon>
    </lineage>
</organism>
<name>A0A8T9MUP4_9NEIS</name>
<dbReference type="SUPFAM" id="SSF55729">
    <property type="entry name" value="Acyl-CoA N-acyltransferases (Nat)"/>
    <property type="match status" value="1"/>
</dbReference>
<keyword evidence="2" id="KW-1185">Reference proteome</keyword>
<dbReference type="AlphaFoldDB" id="A0A8T9MUP4"/>
<gene>
    <name evidence="1" type="ORF">LVJ77_01345</name>
</gene>
<dbReference type="Proteomes" id="UP000831534">
    <property type="component" value="Chromosome"/>
</dbReference>
<dbReference type="KEGG" id="ckh:LVJ77_01345"/>
<accession>A0A8T9MUP4</accession>
<reference evidence="1" key="1">
    <citation type="journal article" date="2022" name="Res Sq">
        <title>Evolution of multicellular longitudinally dividing oral cavity symbionts (Neisseriaceae).</title>
        <authorList>
            <person name="Nyongesa S."/>
            <person name="Weber P."/>
            <person name="Bernet E."/>
            <person name="Pullido F."/>
            <person name="Nieckarz M."/>
            <person name="Delaby M."/>
            <person name="Nieves C."/>
            <person name="Viehboeck T."/>
            <person name="Krause N."/>
            <person name="Rivera-Millot A."/>
            <person name="Nakamura A."/>
            <person name="Vischer N."/>
            <person name="VanNieuwenhze M."/>
            <person name="Brun Y."/>
            <person name="Cava F."/>
            <person name="Bulgheresi S."/>
            <person name="Veyrier F."/>
        </authorList>
    </citation>
    <scope>NUCLEOTIDE SEQUENCE</scope>
    <source>
        <strain evidence="1">17694</strain>
    </source>
</reference>
<dbReference type="EMBL" id="CP091521">
    <property type="protein sequence ID" value="UOP04999.1"/>
    <property type="molecule type" value="Genomic_DNA"/>
</dbReference>
<evidence type="ECO:0000313" key="2">
    <source>
        <dbReference type="Proteomes" id="UP000831534"/>
    </source>
</evidence>
<evidence type="ECO:0000313" key="1">
    <source>
        <dbReference type="EMBL" id="UOP04999.1"/>
    </source>
</evidence>